<dbReference type="OrthoDB" id="2936312at2"/>
<comment type="caution">
    <text evidence="1">The sequence shown here is derived from an EMBL/GenBank/DDBJ whole genome shotgun (WGS) entry which is preliminary data.</text>
</comment>
<keyword evidence="2" id="KW-1185">Reference proteome</keyword>
<dbReference type="EMBL" id="MAMP01000020">
    <property type="protein sequence ID" value="OES45253.1"/>
    <property type="molecule type" value="Genomic_DNA"/>
</dbReference>
<protein>
    <submittedName>
        <fullName evidence="1">Uncharacterized protein</fullName>
    </submittedName>
</protein>
<dbReference type="AlphaFoldDB" id="A0A1E7DQB8"/>
<reference evidence="1 2" key="1">
    <citation type="submission" date="2016-06" db="EMBL/GenBank/DDBJ databases">
        <title>Domibacillus iocasae genome sequencing.</title>
        <authorList>
            <person name="Verma A."/>
            <person name="Pal Y."/>
            <person name="Ojha A.K."/>
            <person name="Krishnamurthi S."/>
        </authorList>
    </citation>
    <scope>NUCLEOTIDE SEQUENCE [LARGE SCALE GENOMIC DNA]</scope>
    <source>
        <strain evidence="1 2">DSM 29979</strain>
    </source>
</reference>
<dbReference type="STRING" id="1714016.BA724_04385"/>
<dbReference type="RefSeq" id="WP_069938134.1">
    <property type="nucleotide sequence ID" value="NZ_MAMP01000020.1"/>
</dbReference>
<evidence type="ECO:0000313" key="1">
    <source>
        <dbReference type="EMBL" id="OES45253.1"/>
    </source>
</evidence>
<organism evidence="1 2">
    <name type="scientific">Domibacillus iocasae</name>
    <dbReference type="NCBI Taxonomy" id="1714016"/>
    <lineage>
        <taxon>Bacteria</taxon>
        <taxon>Bacillati</taxon>
        <taxon>Bacillota</taxon>
        <taxon>Bacilli</taxon>
        <taxon>Bacillales</taxon>
        <taxon>Bacillaceae</taxon>
        <taxon>Domibacillus</taxon>
    </lineage>
</organism>
<name>A0A1E7DQB8_9BACI</name>
<gene>
    <name evidence="1" type="ORF">BA724_04385</name>
</gene>
<dbReference type="Proteomes" id="UP000095658">
    <property type="component" value="Unassembled WGS sequence"/>
</dbReference>
<sequence length="169" mass="19579">MLQGACVDPEIFPASETFFLFPAGTDYVYASRFPQKSAHIGCYEKKNFHIKEVNETPEWQPEPPKRADAIECQVIYSAKLIWCWEHSKKMIDQTYFVIARGSGSHVDVYANVDLTNMRGCFPIHWFENFGLVDQETEIEKIETVSDQVVKEDIFDVPEEPALFEQMKLF</sequence>
<evidence type="ECO:0000313" key="2">
    <source>
        <dbReference type="Proteomes" id="UP000095658"/>
    </source>
</evidence>
<accession>A0A1E7DQB8</accession>
<proteinExistence type="predicted"/>